<dbReference type="InterPro" id="IPR000835">
    <property type="entry name" value="HTH_MarR-typ"/>
</dbReference>
<dbReference type="Proteomes" id="UP000198964">
    <property type="component" value="Unassembled WGS sequence"/>
</dbReference>
<organism evidence="5 6">
    <name type="scientific">Sunxiuqinia elliptica</name>
    <dbReference type="NCBI Taxonomy" id="655355"/>
    <lineage>
        <taxon>Bacteria</taxon>
        <taxon>Pseudomonadati</taxon>
        <taxon>Bacteroidota</taxon>
        <taxon>Bacteroidia</taxon>
        <taxon>Marinilabiliales</taxon>
        <taxon>Prolixibacteraceae</taxon>
        <taxon>Sunxiuqinia</taxon>
    </lineage>
</organism>
<dbReference type="GO" id="GO:0003700">
    <property type="term" value="F:DNA-binding transcription factor activity"/>
    <property type="evidence" value="ECO:0007669"/>
    <property type="project" value="InterPro"/>
</dbReference>
<dbReference type="SMART" id="SM00347">
    <property type="entry name" value="HTH_MARR"/>
    <property type="match status" value="1"/>
</dbReference>
<dbReference type="PANTHER" id="PTHR42756">
    <property type="entry name" value="TRANSCRIPTIONAL REGULATOR, MARR"/>
    <property type="match status" value="1"/>
</dbReference>
<name>A0A1I2M5V9_9BACT</name>
<protein>
    <submittedName>
        <fullName evidence="5">DNA-binding transcriptional regulator, MarR family</fullName>
    </submittedName>
</protein>
<gene>
    <name evidence="5" type="ORF">SAMN05216283_11848</name>
</gene>
<evidence type="ECO:0000256" key="3">
    <source>
        <dbReference type="ARBA" id="ARBA00023163"/>
    </source>
</evidence>
<dbReference type="PROSITE" id="PS50995">
    <property type="entry name" value="HTH_MARR_2"/>
    <property type="match status" value="1"/>
</dbReference>
<keyword evidence="3" id="KW-0804">Transcription</keyword>
<reference evidence="5 6" key="1">
    <citation type="submission" date="2016-10" db="EMBL/GenBank/DDBJ databases">
        <authorList>
            <person name="de Groot N.N."/>
        </authorList>
    </citation>
    <scope>NUCLEOTIDE SEQUENCE [LARGE SCALE GENOMIC DNA]</scope>
    <source>
        <strain evidence="5 6">CGMCC 1.9156</strain>
    </source>
</reference>
<dbReference type="Pfam" id="PF01047">
    <property type="entry name" value="MarR"/>
    <property type="match status" value="1"/>
</dbReference>
<dbReference type="InterPro" id="IPR036390">
    <property type="entry name" value="WH_DNA-bd_sf"/>
</dbReference>
<dbReference type="EMBL" id="FONW01000018">
    <property type="protein sequence ID" value="SFF86208.1"/>
    <property type="molecule type" value="Genomic_DNA"/>
</dbReference>
<accession>A0A1I2M5V9</accession>
<feature type="domain" description="HTH marR-type" evidence="4">
    <location>
        <begin position="4"/>
        <end position="138"/>
    </location>
</feature>
<evidence type="ECO:0000313" key="6">
    <source>
        <dbReference type="Proteomes" id="UP000198964"/>
    </source>
</evidence>
<dbReference type="PANTHER" id="PTHR42756:SF1">
    <property type="entry name" value="TRANSCRIPTIONAL REPRESSOR OF EMRAB OPERON"/>
    <property type="match status" value="1"/>
</dbReference>
<evidence type="ECO:0000313" key="5">
    <source>
        <dbReference type="EMBL" id="SFF86208.1"/>
    </source>
</evidence>
<proteinExistence type="predicted"/>
<dbReference type="STRING" id="655355.SAMN05216283_11848"/>
<dbReference type="GO" id="GO:0003677">
    <property type="term" value="F:DNA binding"/>
    <property type="evidence" value="ECO:0007669"/>
    <property type="project" value="UniProtKB-KW"/>
</dbReference>
<keyword evidence="2 5" id="KW-0238">DNA-binding</keyword>
<dbReference type="SUPFAM" id="SSF46785">
    <property type="entry name" value="Winged helix' DNA-binding domain"/>
    <property type="match status" value="1"/>
</dbReference>
<dbReference type="Gene3D" id="1.10.10.10">
    <property type="entry name" value="Winged helix-like DNA-binding domain superfamily/Winged helix DNA-binding domain"/>
    <property type="match status" value="1"/>
</dbReference>
<evidence type="ECO:0000256" key="2">
    <source>
        <dbReference type="ARBA" id="ARBA00023125"/>
    </source>
</evidence>
<dbReference type="RefSeq" id="WP_093921680.1">
    <property type="nucleotide sequence ID" value="NZ_FONW01000018.1"/>
</dbReference>
<evidence type="ECO:0000256" key="1">
    <source>
        <dbReference type="ARBA" id="ARBA00023015"/>
    </source>
</evidence>
<dbReference type="AlphaFoldDB" id="A0A1I2M5V9"/>
<keyword evidence="6" id="KW-1185">Reference proteome</keyword>
<dbReference type="PRINTS" id="PR00598">
    <property type="entry name" value="HTHMARR"/>
</dbReference>
<dbReference type="InterPro" id="IPR036388">
    <property type="entry name" value="WH-like_DNA-bd_sf"/>
</dbReference>
<evidence type="ECO:0000259" key="4">
    <source>
        <dbReference type="PROSITE" id="PS50995"/>
    </source>
</evidence>
<sequence>MQTEKPLGYLLGKTMRIFKSKLSEKFRQQKIDLTFDLVVILFEIGDKEDMTQQDLSEIIIRDKSAILRQVNTLIDKRYLVRLPDKLDKRKKNLILTHKGYQVLTQARATGISLSNELLQGVTDEEFLTFFRVLNKIRENSEGSNIPNS</sequence>
<keyword evidence="1" id="KW-0805">Transcription regulation</keyword>